<organism evidence="1">
    <name type="scientific">Cacopsylla melanoneura</name>
    <dbReference type="NCBI Taxonomy" id="428564"/>
    <lineage>
        <taxon>Eukaryota</taxon>
        <taxon>Metazoa</taxon>
        <taxon>Ecdysozoa</taxon>
        <taxon>Arthropoda</taxon>
        <taxon>Hexapoda</taxon>
        <taxon>Insecta</taxon>
        <taxon>Pterygota</taxon>
        <taxon>Neoptera</taxon>
        <taxon>Paraneoptera</taxon>
        <taxon>Hemiptera</taxon>
        <taxon>Sternorrhyncha</taxon>
        <taxon>Psylloidea</taxon>
        <taxon>Psyllidae</taxon>
        <taxon>Psyllinae</taxon>
        <taxon>Cacopsylla</taxon>
    </lineage>
</organism>
<sequence length="124" mass="14924">MYIFKRELAEIEDRNKHVYRAYSVRNRREKDRKKTCFKVLSCQKLKIEGSFQVQTLPVEKSLPQCGNSKYSLYLQRIDCFVLSLILVYDIKKKLFECNVCKNFRFLLYFYFLEHNIKVCNAVSV</sequence>
<reference evidence="1" key="1">
    <citation type="submission" date="2021-05" db="EMBL/GenBank/DDBJ databases">
        <authorList>
            <person name="Alioto T."/>
            <person name="Alioto T."/>
            <person name="Gomez Garrido J."/>
        </authorList>
    </citation>
    <scope>NUCLEOTIDE SEQUENCE</scope>
</reference>
<dbReference type="EMBL" id="HBUF01096548">
    <property type="protein sequence ID" value="CAG6637004.1"/>
    <property type="molecule type" value="Transcribed_RNA"/>
</dbReference>
<proteinExistence type="predicted"/>
<dbReference type="EMBL" id="HBUF01096545">
    <property type="protein sequence ID" value="CAG6636994.1"/>
    <property type="molecule type" value="Transcribed_RNA"/>
</dbReference>
<dbReference type="AlphaFoldDB" id="A0A8D8QST5"/>
<dbReference type="EMBL" id="HBUF01096538">
    <property type="protein sequence ID" value="CAG6636968.1"/>
    <property type="molecule type" value="Transcribed_RNA"/>
</dbReference>
<evidence type="ECO:0000313" key="1">
    <source>
        <dbReference type="EMBL" id="CAG6636986.1"/>
    </source>
</evidence>
<protein>
    <submittedName>
        <fullName evidence="1">Uncharacterized protein</fullName>
    </submittedName>
</protein>
<dbReference type="EMBL" id="HBUF01096543">
    <property type="protein sequence ID" value="CAG6636986.1"/>
    <property type="molecule type" value="Transcribed_RNA"/>
</dbReference>
<name>A0A8D8QST5_9HEMI</name>
<accession>A0A8D8QST5</accession>